<dbReference type="InterPro" id="IPR024733">
    <property type="entry name" value="NAGLU_tim-barrel"/>
</dbReference>
<dbReference type="GO" id="GO:0016787">
    <property type="term" value="F:hydrolase activity"/>
    <property type="evidence" value="ECO:0007669"/>
    <property type="project" value="UniProtKB-KW"/>
</dbReference>
<dbReference type="PANTHER" id="PTHR12872:SF1">
    <property type="entry name" value="ALPHA-N-ACETYLGLUCOSAMINIDASE"/>
    <property type="match status" value="1"/>
</dbReference>
<dbReference type="AlphaFoldDB" id="A0A926I3D3"/>
<dbReference type="InterPro" id="IPR007781">
    <property type="entry name" value="NAGLU"/>
</dbReference>
<name>A0A926I3D3_9FIRM</name>
<comment type="caution">
    <text evidence="5">The sequence shown here is derived from an EMBL/GenBank/DDBJ whole genome shotgun (WGS) entry which is preliminary data.</text>
</comment>
<dbReference type="PANTHER" id="PTHR12872">
    <property type="entry name" value="ALPHA-N-ACETYLGLUCOSAMINIDASE"/>
    <property type="match status" value="1"/>
</dbReference>
<feature type="domain" description="Alpha-N-acetylglucosaminidase C-terminal" evidence="4">
    <location>
        <begin position="423"/>
        <end position="679"/>
    </location>
</feature>
<dbReference type="Proteomes" id="UP000657006">
    <property type="component" value="Unassembled WGS sequence"/>
</dbReference>
<dbReference type="InterPro" id="IPR029018">
    <property type="entry name" value="Hex-like_dom2"/>
</dbReference>
<dbReference type="Pfam" id="PF12971">
    <property type="entry name" value="NAGLU_N"/>
    <property type="match status" value="1"/>
</dbReference>
<dbReference type="Gene3D" id="3.20.20.80">
    <property type="entry name" value="Glycosidases"/>
    <property type="match status" value="1"/>
</dbReference>
<protein>
    <submittedName>
        <fullName evidence="5">Alpha-N-acetylglucosaminidase</fullName>
    </submittedName>
</protein>
<organism evidence="5 6">
    <name type="scientific">Bianquea renquensis</name>
    <dbReference type="NCBI Taxonomy" id="2763661"/>
    <lineage>
        <taxon>Bacteria</taxon>
        <taxon>Bacillati</taxon>
        <taxon>Bacillota</taxon>
        <taxon>Clostridia</taxon>
        <taxon>Eubacteriales</taxon>
        <taxon>Bianqueaceae</taxon>
        <taxon>Bianquea</taxon>
    </lineage>
</organism>
<sequence length="702" mass="81678">MQAVMNLIERILPGHSGQFEVEEIHADGGRDTYELDGKDGKIVLRGNNQGSMAAAFGWYLKYTLKQNISWCGKRVTVFEGKLPMPEFYRRVIEQEYRVYMNYCTHSYSAAWWDWDRWEYEIDMMALSGINMPLAITGTESVWYHTLLDLGFSDAEARDFLAGPGFLAWQWMTNLEHHGGPLPKSWIDEHEALGKKIIARELEFGMHPIQQGYSGFVPNRMKEKYPEGKFLVKKTWNNIGHTTEIDPLDPLFKKIGMTFMKNQQEIFGTYGFYACDPFHEGTPPVDGSEYLGLVGKTISELYSAYDEKYTWVMQAWSIRKDIVTSVPKEHLLILDLDASFPIGHDGYWGYRYVAGVLHNFGARMSSLHGDMPLMAENRFNKAKESAPMVCGTGLFMEGIGQNPVFYDLALEMMTRSDSVELDQWIKDYIERRYGRVDENAYTAWKILLDSVYVRGTDFVERGTVLCTRPCLKLRGTGPCDSFHIHYDNRLLLDAIHSLRKVHCDTEGYRYDVMDLCRQLLSNYAQKLYGEVSESFYKKDIDQFDRKTKEFIELLYEVDRMLALRPEWTLQKWIADARSFGKNQEEKDLYEYNARMQVTIWGNEENSLLFDYAWKEWSGLIGSYHAVRWQKFFDMLKEKLATGEEYDEESLPVFENRIIWHASDFYTRLAELEAEWTHDTAPIPLPDVDPSYAMQLVEKYSDGI</sequence>
<accession>A0A926I3D3</accession>
<feature type="domain" description="Alpha-N-acetylglucosaminidase tim-barrel" evidence="2">
    <location>
        <begin position="97"/>
        <end position="412"/>
    </location>
</feature>
<keyword evidence="6" id="KW-1185">Reference proteome</keyword>
<dbReference type="Gene3D" id="3.30.379.10">
    <property type="entry name" value="Chitobiase/beta-hexosaminidase domain 2-like"/>
    <property type="match status" value="1"/>
</dbReference>
<keyword evidence="1" id="KW-0378">Hydrolase</keyword>
<evidence type="ECO:0000259" key="4">
    <source>
        <dbReference type="Pfam" id="PF12972"/>
    </source>
</evidence>
<dbReference type="Pfam" id="PF12972">
    <property type="entry name" value="NAGLU_C"/>
    <property type="match status" value="1"/>
</dbReference>
<dbReference type="Pfam" id="PF05089">
    <property type="entry name" value="NAGLU"/>
    <property type="match status" value="1"/>
</dbReference>
<dbReference type="InterPro" id="IPR024240">
    <property type="entry name" value="NAGLU_N"/>
</dbReference>
<dbReference type="RefSeq" id="WP_249290170.1">
    <property type="nucleotide sequence ID" value="NZ_JACRSQ010000040.1"/>
</dbReference>
<dbReference type="EMBL" id="JACRSQ010000040">
    <property type="protein sequence ID" value="MBC8545016.1"/>
    <property type="molecule type" value="Genomic_DNA"/>
</dbReference>
<evidence type="ECO:0000313" key="5">
    <source>
        <dbReference type="EMBL" id="MBC8545016.1"/>
    </source>
</evidence>
<dbReference type="GO" id="GO:0005975">
    <property type="term" value="P:carbohydrate metabolic process"/>
    <property type="evidence" value="ECO:0007669"/>
    <property type="project" value="UniProtKB-ARBA"/>
</dbReference>
<evidence type="ECO:0000259" key="2">
    <source>
        <dbReference type="Pfam" id="PF05089"/>
    </source>
</evidence>
<dbReference type="Gene3D" id="1.20.120.670">
    <property type="entry name" value="N-acetyl-b-d-glucoasminidase"/>
    <property type="match status" value="1"/>
</dbReference>
<dbReference type="InterPro" id="IPR024732">
    <property type="entry name" value="NAGLU_C"/>
</dbReference>
<evidence type="ECO:0000313" key="6">
    <source>
        <dbReference type="Proteomes" id="UP000657006"/>
    </source>
</evidence>
<feature type="domain" description="Alpha-N-acetylglucosaminidase N-terminal" evidence="3">
    <location>
        <begin position="2"/>
        <end position="83"/>
    </location>
</feature>
<proteinExistence type="predicted"/>
<evidence type="ECO:0000259" key="3">
    <source>
        <dbReference type="Pfam" id="PF12971"/>
    </source>
</evidence>
<reference evidence="5" key="1">
    <citation type="submission" date="2020-08" db="EMBL/GenBank/DDBJ databases">
        <title>Genome public.</title>
        <authorList>
            <person name="Liu C."/>
            <person name="Sun Q."/>
        </authorList>
    </citation>
    <scope>NUCLEOTIDE SEQUENCE</scope>
    <source>
        <strain evidence="5">NSJ-32</strain>
    </source>
</reference>
<evidence type="ECO:0000256" key="1">
    <source>
        <dbReference type="ARBA" id="ARBA00022801"/>
    </source>
</evidence>
<gene>
    <name evidence="5" type="ORF">H8730_15850</name>
</gene>